<dbReference type="Pfam" id="PF03466">
    <property type="entry name" value="LysR_substrate"/>
    <property type="match status" value="1"/>
</dbReference>
<dbReference type="Gene3D" id="1.10.10.10">
    <property type="entry name" value="Winged helix-like DNA-binding domain superfamily/Winged helix DNA-binding domain"/>
    <property type="match status" value="1"/>
</dbReference>
<name>A0A437QET0_9GAMM</name>
<protein>
    <submittedName>
        <fullName evidence="6">LysR family transcriptional regulator</fullName>
    </submittedName>
</protein>
<proteinExistence type="inferred from homology"/>
<comment type="caution">
    <text evidence="6">The sequence shown here is derived from an EMBL/GenBank/DDBJ whole genome shotgun (WGS) entry which is preliminary data.</text>
</comment>
<dbReference type="SUPFAM" id="SSF53850">
    <property type="entry name" value="Periplasmic binding protein-like II"/>
    <property type="match status" value="1"/>
</dbReference>
<dbReference type="GO" id="GO:0003677">
    <property type="term" value="F:DNA binding"/>
    <property type="evidence" value="ECO:0007669"/>
    <property type="project" value="UniProtKB-KW"/>
</dbReference>
<dbReference type="InterPro" id="IPR005119">
    <property type="entry name" value="LysR_subst-bd"/>
</dbReference>
<feature type="domain" description="HTH lysR-type" evidence="5">
    <location>
        <begin position="1"/>
        <end position="58"/>
    </location>
</feature>
<keyword evidence="4" id="KW-0804">Transcription</keyword>
<evidence type="ECO:0000313" key="7">
    <source>
        <dbReference type="Proteomes" id="UP000282818"/>
    </source>
</evidence>
<dbReference type="PRINTS" id="PR00039">
    <property type="entry name" value="HTHLYSR"/>
</dbReference>
<dbReference type="InterPro" id="IPR036390">
    <property type="entry name" value="WH_DNA-bd_sf"/>
</dbReference>
<dbReference type="RefSeq" id="WP_127693081.1">
    <property type="nucleotide sequence ID" value="NZ_SACQ01000001.1"/>
</dbReference>
<evidence type="ECO:0000256" key="4">
    <source>
        <dbReference type="ARBA" id="ARBA00023163"/>
    </source>
</evidence>
<reference evidence="6 7" key="1">
    <citation type="submission" date="2019-01" db="EMBL/GenBank/DDBJ databases">
        <authorList>
            <person name="Chen W.-M."/>
        </authorList>
    </citation>
    <scope>NUCLEOTIDE SEQUENCE [LARGE SCALE GENOMIC DNA]</scope>
    <source>
        <strain evidence="6 7">HPM-16</strain>
    </source>
</reference>
<evidence type="ECO:0000256" key="1">
    <source>
        <dbReference type="ARBA" id="ARBA00009437"/>
    </source>
</evidence>
<dbReference type="EMBL" id="SACQ01000001">
    <property type="protein sequence ID" value="RVU32913.1"/>
    <property type="molecule type" value="Genomic_DNA"/>
</dbReference>
<dbReference type="InterPro" id="IPR050950">
    <property type="entry name" value="HTH-type_LysR_regulators"/>
</dbReference>
<dbReference type="Pfam" id="PF00126">
    <property type="entry name" value="HTH_1"/>
    <property type="match status" value="1"/>
</dbReference>
<accession>A0A437QET0</accession>
<evidence type="ECO:0000313" key="6">
    <source>
        <dbReference type="EMBL" id="RVU32913.1"/>
    </source>
</evidence>
<dbReference type="Proteomes" id="UP000282818">
    <property type="component" value="Unassembled WGS sequence"/>
</dbReference>
<evidence type="ECO:0000259" key="5">
    <source>
        <dbReference type="PROSITE" id="PS50931"/>
    </source>
</evidence>
<keyword evidence="3" id="KW-0238">DNA-binding</keyword>
<sequence length="292" mass="32060">MSIKALRALIAIEQQGSFAAAADKLGLTQAAISQQIKQLETQLKTPLFEKVGRTMLLNHDGRIVLSRAAGIVAAYDGLADGIGSHGQFVGELRVGAVFSVQIGPLGAVLAELREAFPELSIQVYHGMSDELMARVESNELDAVLITEPLSGCGVGCWWTTLDVEPFYVVAPTCWHEPDSLSLLQKHPYIRFNPRAFAGALIDQELERAGATTNEVMQLDSLQSATTMVEQRLGITIMPLGAALYDKYKTQFRLVPFGEPQLTRRVGCYQKREHSRSQLVDVLLKSYLRCLDG</sequence>
<dbReference type="InterPro" id="IPR000847">
    <property type="entry name" value="LysR_HTH_N"/>
</dbReference>
<dbReference type="InterPro" id="IPR036388">
    <property type="entry name" value="WH-like_DNA-bd_sf"/>
</dbReference>
<keyword evidence="2" id="KW-0805">Transcription regulation</keyword>
<dbReference type="GO" id="GO:0005829">
    <property type="term" value="C:cytosol"/>
    <property type="evidence" value="ECO:0007669"/>
    <property type="project" value="TreeGrafter"/>
</dbReference>
<evidence type="ECO:0000256" key="2">
    <source>
        <dbReference type="ARBA" id="ARBA00023015"/>
    </source>
</evidence>
<dbReference type="GO" id="GO:0003700">
    <property type="term" value="F:DNA-binding transcription factor activity"/>
    <property type="evidence" value="ECO:0007669"/>
    <property type="project" value="InterPro"/>
</dbReference>
<organism evidence="6 7">
    <name type="scientific">Neptunomonas marina</name>
    <dbReference type="NCBI Taxonomy" id="1815562"/>
    <lineage>
        <taxon>Bacteria</taxon>
        <taxon>Pseudomonadati</taxon>
        <taxon>Pseudomonadota</taxon>
        <taxon>Gammaproteobacteria</taxon>
        <taxon>Oceanospirillales</taxon>
        <taxon>Oceanospirillaceae</taxon>
        <taxon>Neptunomonas</taxon>
    </lineage>
</organism>
<gene>
    <name evidence="6" type="ORF">EOE65_04455</name>
</gene>
<dbReference type="PROSITE" id="PS50931">
    <property type="entry name" value="HTH_LYSR"/>
    <property type="match status" value="1"/>
</dbReference>
<evidence type="ECO:0000256" key="3">
    <source>
        <dbReference type="ARBA" id="ARBA00023125"/>
    </source>
</evidence>
<comment type="similarity">
    <text evidence="1">Belongs to the LysR transcriptional regulatory family.</text>
</comment>
<dbReference type="AlphaFoldDB" id="A0A437QET0"/>
<dbReference type="SUPFAM" id="SSF46785">
    <property type="entry name" value="Winged helix' DNA-binding domain"/>
    <property type="match status" value="1"/>
</dbReference>
<dbReference type="Gene3D" id="3.40.190.10">
    <property type="entry name" value="Periplasmic binding protein-like II"/>
    <property type="match status" value="2"/>
</dbReference>
<dbReference type="PANTHER" id="PTHR30419">
    <property type="entry name" value="HTH-TYPE TRANSCRIPTIONAL REGULATOR YBHD"/>
    <property type="match status" value="1"/>
</dbReference>
<keyword evidence="7" id="KW-1185">Reference proteome</keyword>